<proteinExistence type="inferred from homology"/>
<dbReference type="InterPro" id="IPR012094">
    <property type="entry name" value="tRNA_Ile_lys_synt"/>
</dbReference>
<feature type="domain" description="tRNA(Ile)-lysidine/2-thiocytidine synthase N-terminal" evidence="7">
    <location>
        <begin position="38"/>
        <end position="246"/>
    </location>
</feature>
<evidence type="ECO:0000259" key="7">
    <source>
        <dbReference type="Pfam" id="PF01171"/>
    </source>
</evidence>
<evidence type="ECO:0000313" key="9">
    <source>
        <dbReference type="Proteomes" id="UP000467700"/>
    </source>
</evidence>
<keyword evidence="5" id="KW-0067">ATP-binding</keyword>
<dbReference type="Proteomes" id="UP000467700">
    <property type="component" value="Unassembled WGS sequence"/>
</dbReference>
<evidence type="ECO:0000256" key="5">
    <source>
        <dbReference type="ARBA" id="ARBA00022840"/>
    </source>
</evidence>
<protein>
    <recommendedName>
        <fullName evidence="1">tRNA(Ile)-lysidine synthetase</fullName>
        <ecNumber evidence="1">6.3.4.19</ecNumber>
    </recommendedName>
</protein>
<accession>A0A8S0WDC2</accession>
<evidence type="ECO:0000256" key="1">
    <source>
        <dbReference type="ARBA" id="ARBA00013267"/>
    </source>
</evidence>
<keyword evidence="9" id="KW-1185">Reference proteome</keyword>
<organism evidence="8 9">
    <name type="scientific">Cyclocybe aegerita</name>
    <name type="common">Black poplar mushroom</name>
    <name type="synonym">Agrocybe aegerita</name>
    <dbReference type="NCBI Taxonomy" id="1973307"/>
    <lineage>
        <taxon>Eukaryota</taxon>
        <taxon>Fungi</taxon>
        <taxon>Dikarya</taxon>
        <taxon>Basidiomycota</taxon>
        <taxon>Agaricomycotina</taxon>
        <taxon>Agaricomycetes</taxon>
        <taxon>Agaricomycetidae</taxon>
        <taxon>Agaricales</taxon>
        <taxon>Agaricineae</taxon>
        <taxon>Bolbitiaceae</taxon>
        <taxon>Cyclocybe</taxon>
    </lineage>
</organism>
<comment type="caution">
    <text evidence="8">The sequence shown here is derived from an EMBL/GenBank/DDBJ whole genome shotgun (WGS) entry which is preliminary data.</text>
</comment>
<evidence type="ECO:0000313" key="8">
    <source>
        <dbReference type="EMBL" id="CAA7271509.1"/>
    </source>
</evidence>
<dbReference type="OrthoDB" id="434144at2759"/>
<keyword evidence="3" id="KW-0819">tRNA processing</keyword>
<dbReference type="InterPro" id="IPR014729">
    <property type="entry name" value="Rossmann-like_a/b/a_fold"/>
</dbReference>
<dbReference type="EC" id="6.3.4.19" evidence="1"/>
<keyword evidence="4" id="KW-0547">Nucleotide-binding</keyword>
<dbReference type="GO" id="GO:0008033">
    <property type="term" value="P:tRNA processing"/>
    <property type="evidence" value="ECO:0007669"/>
    <property type="project" value="UniProtKB-KW"/>
</dbReference>
<dbReference type="SUPFAM" id="SSF52402">
    <property type="entry name" value="Adenine nucleotide alpha hydrolases-like"/>
    <property type="match status" value="1"/>
</dbReference>
<dbReference type="AlphaFoldDB" id="A0A8S0WDC2"/>
<dbReference type="Pfam" id="PF01171">
    <property type="entry name" value="ATP_bind_3"/>
    <property type="match status" value="1"/>
</dbReference>
<evidence type="ECO:0000256" key="2">
    <source>
        <dbReference type="ARBA" id="ARBA00022598"/>
    </source>
</evidence>
<comment type="catalytic activity">
    <reaction evidence="6">
        <text>cytidine(34) in tRNA(Ile2) + L-lysine + ATP = lysidine(34) in tRNA(Ile2) + AMP + diphosphate + H(+)</text>
        <dbReference type="Rhea" id="RHEA:43744"/>
        <dbReference type="Rhea" id="RHEA-COMP:10625"/>
        <dbReference type="Rhea" id="RHEA-COMP:10670"/>
        <dbReference type="ChEBI" id="CHEBI:15378"/>
        <dbReference type="ChEBI" id="CHEBI:30616"/>
        <dbReference type="ChEBI" id="CHEBI:32551"/>
        <dbReference type="ChEBI" id="CHEBI:33019"/>
        <dbReference type="ChEBI" id="CHEBI:82748"/>
        <dbReference type="ChEBI" id="CHEBI:83665"/>
        <dbReference type="ChEBI" id="CHEBI:456215"/>
        <dbReference type="EC" id="6.3.4.19"/>
    </reaction>
</comment>
<dbReference type="GO" id="GO:0005524">
    <property type="term" value="F:ATP binding"/>
    <property type="evidence" value="ECO:0007669"/>
    <property type="project" value="UniProtKB-KW"/>
</dbReference>
<dbReference type="InterPro" id="IPR012795">
    <property type="entry name" value="tRNA_Ile_lys_synt_N"/>
</dbReference>
<name>A0A8S0WDC2_CYCAE</name>
<reference evidence="8 9" key="1">
    <citation type="submission" date="2020-01" db="EMBL/GenBank/DDBJ databases">
        <authorList>
            <person name="Gupta K D."/>
        </authorList>
    </citation>
    <scope>NUCLEOTIDE SEQUENCE [LARGE SCALE GENOMIC DNA]</scope>
</reference>
<dbReference type="CDD" id="cd01992">
    <property type="entry name" value="TilS_N"/>
    <property type="match status" value="1"/>
</dbReference>
<evidence type="ECO:0000256" key="4">
    <source>
        <dbReference type="ARBA" id="ARBA00022741"/>
    </source>
</evidence>
<dbReference type="Gene3D" id="3.40.50.620">
    <property type="entry name" value="HUPs"/>
    <property type="match status" value="1"/>
</dbReference>
<dbReference type="InterPro" id="IPR011063">
    <property type="entry name" value="TilS/TtcA_N"/>
</dbReference>
<dbReference type="GO" id="GO:0032267">
    <property type="term" value="F:tRNA(Ile)-lysidine synthase activity"/>
    <property type="evidence" value="ECO:0007669"/>
    <property type="project" value="UniProtKB-EC"/>
</dbReference>
<dbReference type="EMBL" id="CACVBS010000112">
    <property type="protein sequence ID" value="CAA7271509.1"/>
    <property type="molecule type" value="Genomic_DNA"/>
</dbReference>
<keyword evidence="2" id="KW-0436">Ligase</keyword>
<dbReference type="NCBIfam" id="TIGR02432">
    <property type="entry name" value="lysidine_TilS_N"/>
    <property type="match status" value="1"/>
</dbReference>
<evidence type="ECO:0000256" key="6">
    <source>
        <dbReference type="ARBA" id="ARBA00048539"/>
    </source>
</evidence>
<evidence type="ECO:0000256" key="3">
    <source>
        <dbReference type="ARBA" id="ARBA00022694"/>
    </source>
</evidence>
<dbReference type="PANTHER" id="PTHR43033">
    <property type="entry name" value="TRNA(ILE)-LYSIDINE SYNTHASE-RELATED"/>
    <property type="match status" value="1"/>
</dbReference>
<dbReference type="PANTHER" id="PTHR43033:SF1">
    <property type="entry name" value="TRNA(ILE)-LYSIDINE SYNTHASE-RELATED"/>
    <property type="match status" value="1"/>
</dbReference>
<sequence>MYNLCKLRRNAKVRPISAAEFSRMVESAQPPSGWSESLAVANSGGPDSTCLLFLFDQLLKGPKDGGHKKLPRRLISLSIDHGLQASSSLMAEHAAKTAQALGVEHNTVTLPWGEGSNPPKPGPEDKIEEVARAMRHRAFFNNMIANKANALAMGHHIDDQVETMLMRLGRGAHSYGLAGMRPCRRWGMGSHEDSYGADGLRRWIIRPLLRESKDRILATCEENKLDYVNDPTNFQPQLTVRNAIRHTIMEGGTVATTASDPALAKFPPEIAKQLAEINVAAAKDPTLDFNLASSVEHLREANQSMVLERYRLEGEVDRIIEEGRLQSPQGTFMVSVPTLMEIKSEDVKESLLYRIARYVSPEPWGNPRAELGRREASMERLIKQLFAFKHLRAKNNISIVVGSGVWWKLVSLAKNQLRTAIKEVPLTSMAWIAVRQPRTADKEDRPHNPLRVDLSDQLKEAIPRLGHHEPPHSALEVMYDCRFLMRFRMDKIPEDVVETLNNGGKLIVKPRSVFLLPQILLVHRKKDKVVHSDIIKKPYFFPRDMGQKKDRTVTSDWITVEYFRPSTAI</sequence>
<dbReference type="HAMAP" id="MF_01161">
    <property type="entry name" value="tRNA_Ile_lys_synt"/>
    <property type="match status" value="1"/>
</dbReference>
<gene>
    <name evidence="8" type="ORF">AAE3_LOCUS13725</name>
</gene>